<evidence type="ECO:0000313" key="1">
    <source>
        <dbReference type="EMBL" id="KAI9906202.1"/>
    </source>
</evidence>
<dbReference type="EMBL" id="CM047587">
    <property type="protein sequence ID" value="KAI9906202.1"/>
    <property type="molecule type" value="Genomic_DNA"/>
</dbReference>
<accession>A0ACC0VIC3</accession>
<organism evidence="1 2">
    <name type="scientific">Peronosclerospora sorghi</name>
    <dbReference type="NCBI Taxonomy" id="230839"/>
    <lineage>
        <taxon>Eukaryota</taxon>
        <taxon>Sar</taxon>
        <taxon>Stramenopiles</taxon>
        <taxon>Oomycota</taxon>
        <taxon>Peronosporomycetes</taxon>
        <taxon>Peronosporales</taxon>
        <taxon>Peronosporaceae</taxon>
        <taxon>Peronosclerospora</taxon>
    </lineage>
</organism>
<evidence type="ECO:0000313" key="2">
    <source>
        <dbReference type="Proteomes" id="UP001163321"/>
    </source>
</evidence>
<keyword evidence="2" id="KW-1185">Reference proteome</keyword>
<name>A0ACC0VIC3_9STRA</name>
<gene>
    <name evidence="1" type="ORF">PsorP6_016522</name>
</gene>
<dbReference type="Proteomes" id="UP001163321">
    <property type="component" value="Chromosome 8"/>
</dbReference>
<sequence length="150" mass="16684">MTAAVGTAPERMLGERYNDQADVISFGVLLFELDVHTLPYARAKKENGDFKARAVPDSFLMPQVAVGVIAVEFSDVQAKGKCRAWASVYTLNSTLAMISPLKDIAIATVLGLGCGLAWNKFKDREMDRISRFYKWYDAHEAQKKNAYADD</sequence>
<protein>
    <submittedName>
        <fullName evidence="1">Uncharacterized protein</fullName>
    </submittedName>
</protein>
<reference evidence="1 2" key="1">
    <citation type="journal article" date="2022" name="bioRxiv">
        <title>The genome of the oomycete Peronosclerospora sorghi, a cosmopolitan pathogen of maize and sorghum, is inflated with dispersed pseudogenes.</title>
        <authorList>
            <person name="Fletcher K."/>
            <person name="Martin F."/>
            <person name="Isakeit T."/>
            <person name="Cavanaugh K."/>
            <person name="Magill C."/>
            <person name="Michelmore R."/>
        </authorList>
    </citation>
    <scope>NUCLEOTIDE SEQUENCE [LARGE SCALE GENOMIC DNA]</scope>
    <source>
        <strain evidence="1">P6</strain>
    </source>
</reference>
<proteinExistence type="predicted"/>
<comment type="caution">
    <text evidence="1">The sequence shown here is derived from an EMBL/GenBank/DDBJ whole genome shotgun (WGS) entry which is preliminary data.</text>
</comment>